<dbReference type="InterPro" id="IPR016181">
    <property type="entry name" value="Acyl_CoA_acyltransferase"/>
</dbReference>
<keyword evidence="5" id="KW-0687">Ribonucleoprotein</keyword>
<keyword evidence="1" id="KW-0808">Transferase</keyword>
<dbReference type="Pfam" id="PF13302">
    <property type="entry name" value="Acetyltransf_3"/>
    <property type="match status" value="1"/>
</dbReference>
<organism evidence="5 6">
    <name type="scientific">Pseudaeromonas paramecii</name>
    <dbReference type="NCBI Taxonomy" id="2138166"/>
    <lineage>
        <taxon>Bacteria</taxon>
        <taxon>Pseudomonadati</taxon>
        <taxon>Pseudomonadota</taxon>
        <taxon>Gammaproteobacteria</taxon>
        <taxon>Aeromonadales</taxon>
        <taxon>Aeromonadaceae</taxon>
        <taxon>Pseudaeromonas</taxon>
    </lineage>
</organism>
<dbReference type="InterPro" id="IPR051531">
    <property type="entry name" value="N-acetyltransferase"/>
</dbReference>
<dbReference type="Gene3D" id="3.40.630.30">
    <property type="match status" value="1"/>
</dbReference>
<evidence type="ECO:0000313" key="5">
    <source>
        <dbReference type="EMBL" id="GAA4499062.1"/>
    </source>
</evidence>
<gene>
    <name evidence="5" type="primary">rimJ</name>
    <name evidence="5" type="ORF">GCM10023095_18560</name>
</gene>
<proteinExistence type="inferred from homology"/>
<keyword evidence="6" id="KW-1185">Reference proteome</keyword>
<dbReference type="EMBL" id="BAABFC010000012">
    <property type="protein sequence ID" value="GAA4499062.1"/>
    <property type="molecule type" value="Genomic_DNA"/>
</dbReference>
<sequence length="180" mass="20953">MIIHTHRTRLEILSPQEAQLMLDYQLANRDHLAPWEPQRPADYYQLSYWQQQLAAWADAFIAGREYHFVALTPDRQRVLGLCQFTGLQHGAFEACYLGYSIAKDHEGQGLMREIVQAAIGYLFEETSLQRIMANYMPSNGRSGRLLRRLGFEREGYARRYLKIAGHWQDHLLTALLRDEA</sequence>
<keyword evidence="2" id="KW-0012">Acyltransferase</keyword>
<dbReference type="SUPFAM" id="SSF55729">
    <property type="entry name" value="Acyl-CoA N-acyltransferases (Nat)"/>
    <property type="match status" value="1"/>
</dbReference>
<reference evidence="6" key="1">
    <citation type="journal article" date="2019" name="Int. J. Syst. Evol. Microbiol.">
        <title>The Global Catalogue of Microorganisms (GCM) 10K type strain sequencing project: providing services to taxonomists for standard genome sequencing and annotation.</title>
        <authorList>
            <consortium name="The Broad Institute Genomics Platform"/>
            <consortium name="The Broad Institute Genome Sequencing Center for Infectious Disease"/>
            <person name="Wu L."/>
            <person name="Ma J."/>
        </authorList>
    </citation>
    <scope>NUCLEOTIDE SEQUENCE [LARGE SCALE GENOMIC DNA]</scope>
    <source>
        <strain evidence="6">JCM 32226</strain>
    </source>
</reference>
<evidence type="ECO:0000256" key="2">
    <source>
        <dbReference type="ARBA" id="ARBA00023315"/>
    </source>
</evidence>
<evidence type="ECO:0000313" key="6">
    <source>
        <dbReference type="Proteomes" id="UP001501321"/>
    </source>
</evidence>
<dbReference type="PANTHER" id="PTHR43792:SF8">
    <property type="entry name" value="[RIBOSOMAL PROTEIN US5]-ALANINE N-ACETYLTRANSFERASE"/>
    <property type="match status" value="1"/>
</dbReference>
<keyword evidence="5" id="KW-0689">Ribosomal protein</keyword>
<dbReference type="InterPro" id="IPR000182">
    <property type="entry name" value="GNAT_dom"/>
</dbReference>
<evidence type="ECO:0000259" key="4">
    <source>
        <dbReference type="PROSITE" id="PS51186"/>
    </source>
</evidence>
<dbReference type="PROSITE" id="PS51186">
    <property type="entry name" value="GNAT"/>
    <property type="match status" value="1"/>
</dbReference>
<dbReference type="RefSeq" id="WP_345012313.1">
    <property type="nucleotide sequence ID" value="NZ_BAABFC010000012.1"/>
</dbReference>
<dbReference type="GO" id="GO:0005840">
    <property type="term" value="C:ribosome"/>
    <property type="evidence" value="ECO:0007669"/>
    <property type="project" value="UniProtKB-KW"/>
</dbReference>
<evidence type="ECO:0000256" key="1">
    <source>
        <dbReference type="ARBA" id="ARBA00022679"/>
    </source>
</evidence>
<protein>
    <submittedName>
        <fullName evidence="5">Ribosomal protein S5-alanine N-acetyltransferase</fullName>
    </submittedName>
</protein>
<comment type="similarity">
    <text evidence="3">Belongs to the acetyltransferase family. RimJ subfamily.</text>
</comment>
<evidence type="ECO:0000256" key="3">
    <source>
        <dbReference type="ARBA" id="ARBA00038502"/>
    </source>
</evidence>
<comment type="caution">
    <text evidence="5">The sequence shown here is derived from an EMBL/GenBank/DDBJ whole genome shotgun (WGS) entry which is preliminary data.</text>
</comment>
<dbReference type="Proteomes" id="UP001501321">
    <property type="component" value="Unassembled WGS sequence"/>
</dbReference>
<dbReference type="PANTHER" id="PTHR43792">
    <property type="entry name" value="GNAT FAMILY, PUTATIVE (AFU_ORTHOLOGUE AFUA_3G00765)-RELATED-RELATED"/>
    <property type="match status" value="1"/>
</dbReference>
<feature type="domain" description="N-acetyltransferase" evidence="4">
    <location>
        <begin position="22"/>
        <end position="178"/>
    </location>
</feature>
<accession>A0ABP8Q857</accession>
<name>A0ABP8Q857_9GAMM</name>